<proteinExistence type="predicted"/>
<name>A0A3B0UPV3_9ZZZZ</name>
<sequence length="363" mass="39482">MDSLFSSLRNRGETESSTLATVAVAAAEATPAFIPHGHPSQADILTQIREALVEVLPPQVGSLPEPGLTITNVATKPTGLSNFVGEERLNQFAIVLRGGRVEAAVSFHLWAITPNDIDPQLDQLHANLLEAKDDLRAAGFLRITAAGSSLATYIPSLNAWRATSEYIFLYEFLYTDTDGAQSLIAQIPIHTDPEELNSPQRETAVVSDEMVRWDDDSAPALVLRGNQLVSQLSALTFVPGATPSGEVLLLRTYTDAIDPAAEFPNLDEFITAVTDPDTPARNAQVILPLNNFLAAFTTTGDPIELGDWNEDNVPDNYEPRLLKFAAPIPLPQTSDRLQLVYQPDSNDPQFDQVAVIYLRAGQL</sequence>
<reference evidence="1" key="1">
    <citation type="submission" date="2018-06" db="EMBL/GenBank/DDBJ databases">
        <authorList>
            <person name="Zhirakovskaya E."/>
        </authorList>
    </citation>
    <scope>NUCLEOTIDE SEQUENCE</scope>
</reference>
<dbReference type="AlphaFoldDB" id="A0A3B0UPV3"/>
<gene>
    <name evidence="1" type="ORF">MNBD_CHLOROFLEXI01-3956</name>
</gene>
<organism evidence="1">
    <name type="scientific">hydrothermal vent metagenome</name>
    <dbReference type="NCBI Taxonomy" id="652676"/>
    <lineage>
        <taxon>unclassified sequences</taxon>
        <taxon>metagenomes</taxon>
        <taxon>ecological metagenomes</taxon>
    </lineage>
</organism>
<evidence type="ECO:0000313" key="1">
    <source>
        <dbReference type="EMBL" id="VAW30273.1"/>
    </source>
</evidence>
<accession>A0A3B0UPV3</accession>
<dbReference type="EMBL" id="UOEU01000038">
    <property type="protein sequence ID" value="VAW30273.1"/>
    <property type="molecule type" value="Genomic_DNA"/>
</dbReference>
<protein>
    <submittedName>
        <fullName evidence="1">Uncharacterized protein</fullName>
    </submittedName>
</protein>